<comment type="caution">
    <text evidence="2">The sequence shown here is derived from an EMBL/GenBank/DDBJ whole genome shotgun (WGS) entry which is preliminary data.</text>
</comment>
<proteinExistence type="predicted"/>
<keyword evidence="1" id="KW-0472">Membrane</keyword>
<dbReference type="AlphaFoldDB" id="A0ABD2PHP0"/>
<dbReference type="SMART" id="SM00718">
    <property type="entry name" value="DM4_12"/>
    <property type="match status" value="1"/>
</dbReference>
<evidence type="ECO:0000313" key="3">
    <source>
        <dbReference type="Proteomes" id="UP001516400"/>
    </source>
</evidence>
<dbReference type="Pfam" id="PF07841">
    <property type="entry name" value="DM4_12"/>
    <property type="match status" value="1"/>
</dbReference>
<dbReference type="PANTHER" id="PTHR21398">
    <property type="entry name" value="AGAP007094-PA"/>
    <property type="match status" value="1"/>
</dbReference>
<organism evidence="2 3">
    <name type="scientific">Cryptolaemus montrouzieri</name>
    <dbReference type="NCBI Taxonomy" id="559131"/>
    <lineage>
        <taxon>Eukaryota</taxon>
        <taxon>Metazoa</taxon>
        <taxon>Ecdysozoa</taxon>
        <taxon>Arthropoda</taxon>
        <taxon>Hexapoda</taxon>
        <taxon>Insecta</taxon>
        <taxon>Pterygota</taxon>
        <taxon>Neoptera</taxon>
        <taxon>Endopterygota</taxon>
        <taxon>Coleoptera</taxon>
        <taxon>Polyphaga</taxon>
        <taxon>Cucujiformia</taxon>
        <taxon>Coccinelloidea</taxon>
        <taxon>Coccinellidae</taxon>
        <taxon>Scymninae</taxon>
        <taxon>Scymnini</taxon>
        <taxon>Cryptolaemus</taxon>
    </lineage>
</organism>
<protein>
    <submittedName>
        <fullName evidence="2">Uncharacterized protein</fullName>
    </submittedName>
</protein>
<keyword evidence="1" id="KW-1133">Transmembrane helix</keyword>
<keyword evidence="3" id="KW-1185">Reference proteome</keyword>
<accession>A0ABD2PHP0</accession>
<dbReference type="InterPro" id="IPR006631">
    <property type="entry name" value="DM4_12"/>
</dbReference>
<sequence>MRVRGCFRTESIDRYEMLEPRLISFILVSSILISKIVMQDENEDIPNPIRFPYGGPFMGIFVTLSLPLGLKEEDIFFAYNMEANYVLPENQTSFSYPPLLVGRSITRKSIFNLIEKKLSNLGYPGYPCMVRLICDNSVHPVKFLNGVVGDLLHILLTPSSSVDDDSPPEYENAEIYGLKNGNCEKYNSNCSYSIIDLFSTLYDLIV</sequence>
<reference evidence="2 3" key="1">
    <citation type="journal article" date="2021" name="BMC Biol.">
        <title>Horizontally acquired antibacterial genes associated with adaptive radiation of ladybird beetles.</title>
        <authorList>
            <person name="Li H.S."/>
            <person name="Tang X.F."/>
            <person name="Huang Y.H."/>
            <person name="Xu Z.Y."/>
            <person name="Chen M.L."/>
            <person name="Du X.Y."/>
            <person name="Qiu B.Y."/>
            <person name="Chen P.T."/>
            <person name="Zhang W."/>
            <person name="Slipinski A."/>
            <person name="Escalona H.E."/>
            <person name="Waterhouse R.M."/>
            <person name="Zwick A."/>
            <person name="Pang H."/>
        </authorList>
    </citation>
    <scope>NUCLEOTIDE SEQUENCE [LARGE SCALE GENOMIC DNA]</scope>
    <source>
        <strain evidence="2">SYSU2018</strain>
    </source>
</reference>
<dbReference type="EMBL" id="JABFTP020000186">
    <property type="protein sequence ID" value="KAL3290358.1"/>
    <property type="molecule type" value="Genomic_DNA"/>
</dbReference>
<feature type="transmembrane region" description="Helical" evidence="1">
    <location>
        <begin position="50"/>
        <end position="70"/>
    </location>
</feature>
<dbReference type="Proteomes" id="UP001516400">
    <property type="component" value="Unassembled WGS sequence"/>
</dbReference>
<name>A0ABD2PHP0_9CUCU</name>
<feature type="transmembrane region" description="Helical" evidence="1">
    <location>
        <begin position="21"/>
        <end position="38"/>
    </location>
</feature>
<evidence type="ECO:0000256" key="1">
    <source>
        <dbReference type="SAM" id="Phobius"/>
    </source>
</evidence>
<dbReference type="PANTHER" id="PTHR21398:SF22">
    <property type="entry name" value="IP12060P-RELATED"/>
    <property type="match status" value="1"/>
</dbReference>
<evidence type="ECO:0000313" key="2">
    <source>
        <dbReference type="EMBL" id="KAL3290358.1"/>
    </source>
</evidence>
<gene>
    <name evidence="2" type="ORF">HHI36_023700</name>
</gene>
<keyword evidence="1" id="KW-0812">Transmembrane</keyword>